<dbReference type="Proteomes" id="UP000218767">
    <property type="component" value="Unassembled WGS sequence"/>
</dbReference>
<dbReference type="EMBL" id="NVUL01000010">
    <property type="protein sequence ID" value="PCI80418.1"/>
    <property type="molecule type" value="Genomic_DNA"/>
</dbReference>
<organism evidence="1 2">
    <name type="scientific">SAR86 cluster bacterium</name>
    <dbReference type="NCBI Taxonomy" id="2030880"/>
    <lineage>
        <taxon>Bacteria</taxon>
        <taxon>Pseudomonadati</taxon>
        <taxon>Pseudomonadota</taxon>
        <taxon>Gammaproteobacteria</taxon>
        <taxon>SAR86 cluster</taxon>
    </lineage>
</organism>
<evidence type="ECO:0000313" key="1">
    <source>
        <dbReference type="EMBL" id="PCI80418.1"/>
    </source>
</evidence>
<reference evidence="2" key="1">
    <citation type="submission" date="2017-08" db="EMBL/GenBank/DDBJ databases">
        <title>A dynamic microbial community with high functional redundancy inhabits the cold, oxic subseafloor aquifer.</title>
        <authorList>
            <person name="Tully B.J."/>
            <person name="Wheat C.G."/>
            <person name="Glazer B.T."/>
            <person name="Huber J.A."/>
        </authorList>
    </citation>
    <scope>NUCLEOTIDE SEQUENCE [LARGE SCALE GENOMIC DNA]</scope>
</reference>
<name>A0A2A4XCR3_9GAMM</name>
<proteinExistence type="predicted"/>
<accession>A0A2A4XCR3</accession>
<evidence type="ECO:0000313" key="2">
    <source>
        <dbReference type="Proteomes" id="UP000218767"/>
    </source>
</evidence>
<sequence length="71" mass="8072">MIEAIHHGFIPYLAFKLTLLFLRGCAWRPSQHKKQAENAQPLQYDAAPIVMTIVVRFWYAESTHQGGSAES</sequence>
<protein>
    <submittedName>
        <fullName evidence="1">Uncharacterized protein</fullName>
    </submittedName>
</protein>
<comment type="caution">
    <text evidence="1">The sequence shown here is derived from an EMBL/GenBank/DDBJ whole genome shotgun (WGS) entry which is preliminary data.</text>
</comment>
<gene>
    <name evidence="1" type="ORF">COB20_03240</name>
</gene>
<dbReference type="AlphaFoldDB" id="A0A2A4XCR3"/>